<proteinExistence type="predicted"/>
<gene>
    <name evidence="3" type="ORF">BRAFLDRAFT_84851</name>
</gene>
<evidence type="ECO:0000256" key="1">
    <source>
        <dbReference type="SAM" id="MobiDB-lite"/>
    </source>
</evidence>
<dbReference type="eggNOG" id="ENOG502RZGI">
    <property type="taxonomic scope" value="Eukaryota"/>
</dbReference>
<dbReference type="InterPro" id="IPR042307">
    <property type="entry name" value="Reeler_sf"/>
</dbReference>
<organism>
    <name type="scientific">Branchiostoma floridae</name>
    <name type="common">Florida lancelet</name>
    <name type="synonym">Amphioxus</name>
    <dbReference type="NCBI Taxonomy" id="7739"/>
    <lineage>
        <taxon>Eukaryota</taxon>
        <taxon>Metazoa</taxon>
        <taxon>Chordata</taxon>
        <taxon>Cephalochordata</taxon>
        <taxon>Leptocardii</taxon>
        <taxon>Amphioxiformes</taxon>
        <taxon>Branchiostomatidae</taxon>
        <taxon>Branchiostoma</taxon>
    </lineage>
</organism>
<dbReference type="InParanoid" id="C3Y419"/>
<evidence type="ECO:0000313" key="3">
    <source>
        <dbReference type="EMBL" id="EEN65045.1"/>
    </source>
</evidence>
<dbReference type="STRING" id="7739.C3Y419"/>
<reference evidence="3" key="1">
    <citation type="journal article" date="2008" name="Nature">
        <title>The amphioxus genome and the evolution of the chordate karyotype.</title>
        <authorList>
            <consortium name="US DOE Joint Genome Institute (JGI-PGF)"/>
            <person name="Putnam N.H."/>
            <person name="Butts T."/>
            <person name="Ferrier D.E.K."/>
            <person name="Furlong R.F."/>
            <person name="Hellsten U."/>
            <person name="Kawashima T."/>
            <person name="Robinson-Rechavi M."/>
            <person name="Shoguchi E."/>
            <person name="Terry A."/>
            <person name="Yu J.-K."/>
            <person name="Benito-Gutierrez E.L."/>
            <person name="Dubchak I."/>
            <person name="Garcia-Fernandez J."/>
            <person name="Gibson-Brown J.J."/>
            <person name="Grigoriev I.V."/>
            <person name="Horton A.C."/>
            <person name="de Jong P.J."/>
            <person name="Jurka J."/>
            <person name="Kapitonov V.V."/>
            <person name="Kohara Y."/>
            <person name="Kuroki Y."/>
            <person name="Lindquist E."/>
            <person name="Lucas S."/>
            <person name="Osoegawa K."/>
            <person name="Pennacchio L.A."/>
            <person name="Salamov A.A."/>
            <person name="Satou Y."/>
            <person name="Sauka-Spengler T."/>
            <person name="Schmutz J."/>
            <person name="Shin-I T."/>
            <person name="Toyoda A."/>
            <person name="Bronner-Fraser M."/>
            <person name="Fujiyama A."/>
            <person name="Holland L.Z."/>
            <person name="Holland P.W.H."/>
            <person name="Satoh N."/>
            <person name="Rokhsar D.S."/>
        </authorList>
    </citation>
    <scope>NUCLEOTIDE SEQUENCE [LARGE SCALE GENOMIC DNA]</scope>
    <source>
        <strain evidence="3">S238N-H82</strain>
        <tissue evidence="3">Testes</tissue>
    </source>
</reference>
<dbReference type="CDD" id="cd08544">
    <property type="entry name" value="Reeler"/>
    <property type="match status" value="1"/>
</dbReference>
<dbReference type="PROSITE" id="PS51019">
    <property type="entry name" value="REELIN"/>
    <property type="match status" value="1"/>
</dbReference>
<feature type="domain" description="Reelin" evidence="2">
    <location>
        <begin position="51"/>
        <end position="224"/>
    </location>
</feature>
<dbReference type="EMBL" id="GG666484">
    <property type="protein sequence ID" value="EEN65045.1"/>
    <property type="molecule type" value="Genomic_DNA"/>
</dbReference>
<dbReference type="AlphaFoldDB" id="C3Y419"/>
<dbReference type="InterPro" id="IPR051237">
    <property type="entry name" value="Ferric-chelate_Red/DefProt"/>
</dbReference>
<protein>
    <recommendedName>
        <fullName evidence="2">Reelin domain-containing protein</fullName>
    </recommendedName>
</protein>
<evidence type="ECO:0000259" key="2">
    <source>
        <dbReference type="PROSITE" id="PS51019"/>
    </source>
</evidence>
<dbReference type="PANTHER" id="PTHR45828">
    <property type="entry name" value="CYTOCHROME B561/FERRIC REDUCTASE TRANSMEMBRANE"/>
    <property type="match status" value="1"/>
</dbReference>
<accession>C3Y419</accession>
<dbReference type="InterPro" id="IPR002861">
    <property type="entry name" value="Reeler_dom"/>
</dbReference>
<dbReference type="Pfam" id="PF02014">
    <property type="entry name" value="Reeler"/>
    <property type="match status" value="1"/>
</dbReference>
<sequence>MGTDRSTSERKFTGTFTPTLVDRGNKKNEKDVLPATGKLQVVITLAVTMSASVVEGYPGGAPVSACAEMFPNHLMSHDNDSLPDERYSSQNISSAPYVITAATQSNGKVKVSLRVTDGYWEGFFLQARLQGTTTPVGMWEGLPANTQTRNCPGGNKNAVTHTSEAKVSTLDATWTPPSTPANMTVVFRGTFVKEFEDFWVGLESDPLSVNAYVSAGVPLGSLTTVVLGTALLATFACMI</sequence>
<feature type="compositionally biased region" description="Basic and acidic residues" evidence="1">
    <location>
        <begin position="1"/>
        <end position="12"/>
    </location>
</feature>
<dbReference type="PANTHER" id="PTHR45828:SF36">
    <property type="entry name" value="REELIN DOMAIN-CONTAINING PROTEIN"/>
    <property type="match status" value="1"/>
</dbReference>
<feature type="region of interest" description="Disordered" evidence="1">
    <location>
        <begin position="1"/>
        <end position="25"/>
    </location>
</feature>
<name>C3Y419_BRAFL</name>
<dbReference type="Gene3D" id="2.60.40.4060">
    <property type="entry name" value="Reeler domain"/>
    <property type="match status" value="1"/>
</dbReference>